<keyword evidence="3" id="KW-1185">Reference proteome</keyword>
<feature type="region of interest" description="Disordered" evidence="1">
    <location>
        <begin position="860"/>
        <end position="881"/>
    </location>
</feature>
<proteinExistence type="predicted"/>
<protein>
    <submittedName>
        <fullName evidence="2">Uncharacterized protein</fullName>
    </submittedName>
</protein>
<dbReference type="Proteomes" id="UP000198928">
    <property type="component" value="Unassembled WGS sequence"/>
</dbReference>
<evidence type="ECO:0000256" key="1">
    <source>
        <dbReference type="SAM" id="MobiDB-lite"/>
    </source>
</evidence>
<feature type="region of interest" description="Disordered" evidence="1">
    <location>
        <begin position="67"/>
        <end position="87"/>
    </location>
</feature>
<gene>
    <name evidence="2" type="ORF">SAMN05192584_1249</name>
</gene>
<organism evidence="2 3">
    <name type="scientific">Streptomyces pini</name>
    <dbReference type="NCBI Taxonomy" id="1520580"/>
    <lineage>
        <taxon>Bacteria</taxon>
        <taxon>Bacillati</taxon>
        <taxon>Actinomycetota</taxon>
        <taxon>Actinomycetes</taxon>
        <taxon>Kitasatosporales</taxon>
        <taxon>Streptomycetaceae</taxon>
        <taxon>Streptomyces</taxon>
    </lineage>
</organism>
<reference evidence="3" key="1">
    <citation type="submission" date="2016-10" db="EMBL/GenBank/DDBJ databases">
        <authorList>
            <person name="Varghese N."/>
            <person name="Submissions S."/>
        </authorList>
    </citation>
    <scope>NUCLEOTIDE SEQUENCE [LARGE SCALE GENOMIC DNA]</scope>
    <source>
        <strain evidence="3">PL19</strain>
    </source>
</reference>
<evidence type="ECO:0000313" key="3">
    <source>
        <dbReference type="Proteomes" id="UP000198928"/>
    </source>
</evidence>
<dbReference type="EMBL" id="FOSG01000024">
    <property type="protein sequence ID" value="SFL67342.1"/>
    <property type="molecule type" value="Genomic_DNA"/>
</dbReference>
<evidence type="ECO:0000313" key="2">
    <source>
        <dbReference type="EMBL" id="SFL67342.1"/>
    </source>
</evidence>
<sequence length="1053" mass="115419">MSVGCWTLVVRDCGSETRGNDVSDDAVQLERRIRFALSILGESNSHHEFEALCLGLARRRITSNLLPATGPVSSGGDQGRDAESHWTNIPQELPGTSLFAALASTKRVVMACTIQGTKVPGKIRKDLASICGRGTPVDRVIYFTVTAVPTRKRHDLIDEAARTHQVELEIWDAAALAVHLADYDLFYLAVQYLHLSSDLAPPRPDGAGELPDWYVEARQRWQASDEPGRTLGDLVDLRGPLRHATFYDEARADLPEWIGHVRALLVAAAGEHTALRARYEIVVATLRGLGDMRPADQLARDFFDTVISDDTLTDPGILEDAVVLLGYAFGALLRGLTALSTDELCGWQHLLADKIDRLLEAEPPANAMAHLLAMRARLALHTDMTADFESVPEDLPTVAEVTASVVEAVEAGEPIPALQTGPPLTDLDTAMSTLHRLGHHLDNAPLFPIEHTADLFDYLTPVLVDHPLYREVRDLLDQATDRVTGQTARGERAQSRGHALIKSGRLPQALQEIHEAKANWLRGDTLEGGLIMLLLCARLYSELGLPIAAKQHALAAATAAKSAPNPELRRFIPRGVILAARYDRQAGNWISATRLFCIGLMAQNAYCDESYNHERYPYVWEMMADQALTLRVASAVRPGFTPLLRAITASVGIDTVIDEMLAPTAGAPTATEETYAKEADAQGVGRPFSDAGPTRRYAWNALGVDWETTCPNERPSVLAAERYTAALQVFLGELATQDPLFLPGRLSVEIRADTTLSHDQPAVCEQSADRDTNRWRLRLPAADPVHLETEPSRLLTALIRVVISQSLLSDEAFMHLVEQALAGGLWHKLLAGRPYDELADFLRPADYQTMAALADPAVGAGTPHGQAKTTALPTRTGPGPGYEHETALEITRNRYAVMLPIVRYTLPRLATDSGFRRTVTQLRQEGWRDWHLLTAIANAVGNHRIQQQGLHPSPDDSEEHRARILAVLQAPEHPDDPPVPAEAFTEHALRSHLSMAAVSTARGFGLVIRHGSLDPQALLSVLGDRYGYWTDVEHPDVFEWRSAADHPADVPTS</sequence>
<dbReference type="AlphaFoldDB" id="A0A1I4JL98"/>
<accession>A0A1I4JL98</accession>
<name>A0A1I4JL98_9ACTN</name>